<sequence>APPVPKRTHMYPEIFEALKDAPKDALARTEWAQEILCTLAKETAQGRGNQLLNNEIRRLLEAVGKMTPKERIWEAETLIKRDRIKKKPKPTGPSTQKARPSKGPLR</sequence>
<organism evidence="2">
    <name type="scientific">marine sediment metagenome</name>
    <dbReference type="NCBI Taxonomy" id="412755"/>
    <lineage>
        <taxon>unclassified sequences</taxon>
        <taxon>metagenomes</taxon>
        <taxon>ecological metagenomes</taxon>
    </lineage>
</organism>
<feature type="non-terminal residue" evidence="2">
    <location>
        <position position="1"/>
    </location>
</feature>
<proteinExistence type="predicted"/>
<dbReference type="EMBL" id="LAZR01039601">
    <property type="protein sequence ID" value="KKL16592.1"/>
    <property type="molecule type" value="Genomic_DNA"/>
</dbReference>
<evidence type="ECO:0000256" key="1">
    <source>
        <dbReference type="SAM" id="MobiDB-lite"/>
    </source>
</evidence>
<reference evidence="2" key="1">
    <citation type="journal article" date="2015" name="Nature">
        <title>Complex archaea that bridge the gap between prokaryotes and eukaryotes.</title>
        <authorList>
            <person name="Spang A."/>
            <person name="Saw J.H."/>
            <person name="Jorgensen S.L."/>
            <person name="Zaremba-Niedzwiedzka K."/>
            <person name="Martijn J."/>
            <person name="Lind A.E."/>
            <person name="van Eijk R."/>
            <person name="Schleper C."/>
            <person name="Guy L."/>
            <person name="Ettema T.J."/>
        </authorList>
    </citation>
    <scope>NUCLEOTIDE SEQUENCE</scope>
</reference>
<feature type="region of interest" description="Disordered" evidence="1">
    <location>
        <begin position="79"/>
        <end position="106"/>
    </location>
</feature>
<protein>
    <submittedName>
        <fullName evidence="2">Uncharacterized protein</fullName>
    </submittedName>
</protein>
<accession>A0A0F9BRU2</accession>
<dbReference type="AlphaFoldDB" id="A0A0F9BRU2"/>
<comment type="caution">
    <text evidence="2">The sequence shown here is derived from an EMBL/GenBank/DDBJ whole genome shotgun (WGS) entry which is preliminary data.</text>
</comment>
<name>A0A0F9BRU2_9ZZZZ</name>
<gene>
    <name evidence="2" type="ORF">LCGC14_2494040</name>
</gene>
<evidence type="ECO:0000313" key="2">
    <source>
        <dbReference type="EMBL" id="KKL16592.1"/>
    </source>
</evidence>